<feature type="transmembrane region" description="Helical" evidence="6">
    <location>
        <begin position="143"/>
        <end position="171"/>
    </location>
</feature>
<comment type="subcellular location">
    <subcellularLocation>
        <location evidence="1">Cell membrane</location>
        <topology evidence="1">Multi-pass membrane protein</topology>
    </subcellularLocation>
</comment>
<evidence type="ECO:0000256" key="2">
    <source>
        <dbReference type="ARBA" id="ARBA00022475"/>
    </source>
</evidence>
<dbReference type="OrthoDB" id="3227279at2"/>
<keyword evidence="4 6" id="KW-1133">Transmembrane helix</keyword>
<feature type="transmembrane region" description="Helical" evidence="6">
    <location>
        <begin position="232"/>
        <end position="255"/>
    </location>
</feature>
<dbReference type="SUPFAM" id="SSF103473">
    <property type="entry name" value="MFS general substrate transporter"/>
    <property type="match status" value="1"/>
</dbReference>
<feature type="transmembrane region" description="Helical" evidence="6">
    <location>
        <begin position="294"/>
        <end position="312"/>
    </location>
</feature>
<keyword evidence="3 6" id="KW-0812">Transmembrane</keyword>
<keyword evidence="2" id="KW-1003">Cell membrane</keyword>
<comment type="caution">
    <text evidence="7">The sequence shown here is derived from an EMBL/GenBank/DDBJ whole genome shotgun (WGS) entry which is preliminary data.</text>
</comment>
<evidence type="ECO:0000313" key="7">
    <source>
        <dbReference type="EMBL" id="TDC31427.1"/>
    </source>
</evidence>
<feature type="transmembrane region" description="Helical" evidence="6">
    <location>
        <begin position="96"/>
        <end position="123"/>
    </location>
</feature>
<gene>
    <name evidence="7" type="ORF">E1261_10900</name>
</gene>
<organism evidence="7 8">
    <name type="scientific">Kribbella albertanoniae</name>
    <dbReference type="NCBI Taxonomy" id="1266829"/>
    <lineage>
        <taxon>Bacteria</taxon>
        <taxon>Bacillati</taxon>
        <taxon>Actinomycetota</taxon>
        <taxon>Actinomycetes</taxon>
        <taxon>Propionibacteriales</taxon>
        <taxon>Kribbellaceae</taxon>
        <taxon>Kribbella</taxon>
    </lineage>
</organism>
<dbReference type="GO" id="GO:0022857">
    <property type="term" value="F:transmembrane transporter activity"/>
    <property type="evidence" value="ECO:0007669"/>
    <property type="project" value="InterPro"/>
</dbReference>
<keyword evidence="5 6" id="KW-0472">Membrane</keyword>
<evidence type="ECO:0000256" key="4">
    <source>
        <dbReference type="ARBA" id="ARBA00022989"/>
    </source>
</evidence>
<evidence type="ECO:0000256" key="1">
    <source>
        <dbReference type="ARBA" id="ARBA00004651"/>
    </source>
</evidence>
<accession>A0A4R4Q891</accession>
<dbReference type="EMBL" id="SMKA01000033">
    <property type="protein sequence ID" value="TDC31427.1"/>
    <property type="molecule type" value="Genomic_DNA"/>
</dbReference>
<feature type="transmembrane region" description="Helical" evidence="6">
    <location>
        <begin position="261"/>
        <end position="282"/>
    </location>
</feature>
<keyword evidence="8" id="KW-1185">Reference proteome</keyword>
<reference evidence="7 8" key="1">
    <citation type="submission" date="2019-03" db="EMBL/GenBank/DDBJ databases">
        <title>Draft genome sequences of novel Actinobacteria.</title>
        <authorList>
            <person name="Sahin N."/>
            <person name="Ay H."/>
            <person name="Saygin H."/>
        </authorList>
    </citation>
    <scope>NUCLEOTIDE SEQUENCE [LARGE SCALE GENOMIC DNA]</scope>
    <source>
        <strain evidence="7 8">JCM 30547</strain>
    </source>
</reference>
<feature type="transmembrane region" description="Helical" evidence="6">
    <location>
        <begin position="318"/>
        <end position="338"/>
    </location>
</feature>
<feature type="transmembrane region" description="Helical" evidence="6">
    <location>
        <begin position="379"/>
        <end position="400"/>
    </location>
</feature>
<evidence type="ECO:0000313" key="8">
    <source>
        <dbReference type="Proteomes" id="UP000295075"/>
    </source>
</evidence>
<protein>
    <submittedName>
        <fullName evidence="7">MFS transporter</fullName>
    </submittedName>
</protein>
<name>A0A4R4Q891_9ACTN</name>
<evidence type="ECO:0000256" key="6">
    <source>
        <dbReference type="SAM" id="Phobius"/>
    </source>
</evidence>
<dbReference type="Gene3D" id="1.20.1250.20">
    <property type="entry name" value="MFS general substrate transporter like domains"/>
    <property type="match status" value="1"/>
</dbReference>
<sequence length="405" mass="42005">MSRPGQPERSATYAEVFADAEFRWSWLALVGSVIGDQLARVALAVLVFDRTGSAGLSALTYALTMLPDVVSGPLLGGLADRFPRRQIMVSCDAARAVLVAMMAIPGTPLWILCVLLVAVQLLAAPFQSARTAFLATLMTGDTYRAAVGLSTVTVQAAQLAGFVAGGTIVALLGSSQALALNALSFAVSAVLLRFGVRERPVPMGDDPTARPSWWGSLVAGARLVWNNRRLRYLLALICVPGFYITVEGLATPYAVSVGGGPIAAGILFAANPAGQVVGILAASRIAPARRMAMMGPLAIGTCAVLIGCVFQPGLWVTVVLWMVSGMCACFMPLAQATFVQEIPDAQRGQVIGLARTALVVAQGMGILVAGAAADHWKPAMVVAVAGVLGVVYAAGAARGYRRAAI</sequence>
<dbReference type="AlphaFoldDB" id="A0A4R4Q891"/>
<dbReference type="Pfam" id="PF07690">
    <property type="entry name" value="MFS_1"/>
    <property type="match status" value="1"/>
</dbReference>
<dbReference type="PANTHER" id="PTHR23513:SF11">
    <property type="entry name" value="STAPHYLOFERRIN A TRANSPORTER"/>
    <property type="match status" value="1"/>
</dbReference>
<evidence type="ECO:0000256" key="5">
    <source>
        <dbReference type="ARBA" id="ARBA00023136"/>
    </source>
</evidence>
<dbReference type="Proteomes" id="UP000295075">
    <property type="component" value="Unassembled WGS sequence"/>
</dbReference>
<proteinExistence type="predicted"/>
<dbReference type="RefSeq" id="WP_132405433.1">
    <property type="nucleotide sequence ID" value="NZ_SMKA01000033.1"/>
</dbReference>
<dbReference type="PANTHER" id="PTHR23513">
    <property type="entry name" value="INTEGRAL MEMBRANE EFFLUX PROTEIN-RELATED"/>
    <property type="match status" value="1"/>
</dbReference>
<dbReference type="InterPro" id="IPR011701">
    <property type="entry name" value="MFS"/>
</dbReference>
<evidence type="ECO:0000256" key="3">
    <source>
        <dbReference type="ARBA" id="ARBA00022692"/>
    </source>
</evidence>
<feature type="transmembrane region" description="Helical" evidence="6">
    <location>
        <begin position="350"/>
        <end position="373"/>
    </location>
</feature>
<dbReference type="CDD" id="cd06173">
    <property type="entry name" value="MFS_MefA_like"/>
    <property type="match status" value="1"/>
</dbReference>
<dbReference type="GO" id="GO:0005886">
    <property type="term" value="C:plasma membrane"/>
    <property type="evidence" value="ECO:0007669"/>
    <property type="project" value="UniProtKB-SubCell"/>
</dbReference>
<dbReference type="InterPro" id="IPR036259">
    <property type="entry name" value="MFS_trans_sf"/>
</dbReference>